<keyword evidence="1 8" id="KW-0004">4Fe-4S</keyword>
<dbReference type="InterPro" id="IPR017200">
    <property type="entry name" value="PqqE-like"/>
</dbReference>
<keyword evidence="3 8" id="KW-0479">Metal-binding</keyword>
<dbReference type="InterPro" id="IPR011843">
    <property type="entry name" value="PQQ_synth_PqqE_bac"/>
</dbReference>
<dbReference type="SFLD" id="SFLDS00029">
    <property type="entry name" value="Radical_SAM"/>
    <property type="match status" value="1"/>
</dbReference>
<keyword evidence="4 8" id="KW-0884">PQQ biosynthesis</keyword>
<dbReference type="PROSITE" id="PS01305">
    <property type="entry name" value="MOAA_NIFB_PQQE"/>
    <property type="match status" value="1"/>
</dbReference>
<evidence type="ECO:0000256" key="7">
    <source>
        <dbReference type="ARBA" id="ARBA00023014"/>
    </source>
</evidence>
<comment type="subunit">
    <text evidence="8">Interacts with PqqD. The interaction is necessary for activity of PqqE.</text>
</comment>
<protein>
    <recommendedName>
        <fullName evidence="8">PqqA peptide cyclase</fullName>
        <ecNumber evidence="8">1.21.98.4</ecNumber>
    </recommendedName>
    <alternativeName>
        <fullName evidence="8">Coenzyme PQQ synthesis protein E</fullName>
    </alternativeName>
</protein>
<evidence type="ECO:0000313" key="11">
    <source>
        <dbReference type="Proteomes" id="UP000185678"/>
    </source>
</evidence>
<dbReference type="GO" id="GO:0051539">
    <property type="term" value="F:4 iron, 4 sulfur cluster binding"/>
    <property type="evidence" value="ECO:0007669"/>
    <property type="project" value="UniProtKB-KW"/>
</dbReference>
<dbReference type="GO" id="GO:0018189">
    <property type="term" value="P:pyrroloquinoline quinone biosynthetic process"/>
    <property type="evidence" value="ECO:0007669"/>
    <property type="project" value="UniProtKB-UniRule"/>
</dbReference>
<evidence type="ECO:0000256" key="8">
    <source>
        <dbReference type="HAMAP-Rule" id="MF_00660"/>
    </source>
</evidence>
<keyword evidence="2 8" id="KW-0949">S-adenosyl-L-methionine</keyword>
<dbReference type="Pfam" id="PF04055">
    <property type="entry name" value="Radical_SAM"/>
    <property type="match status" value="1"/>
</dbReference>
<dbReference type="RefSeq" id="WP_076400651.1">
    <property type="nucleotide sequence ID" value="NZ_FTOA01000004.1"/>
</dbReference>
<proteinExistence type="inferred from homology"/>
<comment type="cofactor">
    <cofactor evidence="8">
        <name>[4Fe-4S] cluster</name>
        <dbReference type="ChEBI" id="CHEBI:49883"/>
    </cofactor>
    <text evidence="8">Binds 1 [4Fe-4S] cluster. The cluster is coordinated with 3 cysteines and an exchangeable S-adenosyl-L-methionine.</text>
</comment>
<dbReference type="InterPro" id="IPR013785">
    <property type="entry name" value="Aldolase_TIM"/>
</dbReference>
<evidence type="ECO:0000256" key="2">
    <source>
        <dbReference type="ARBA" id="ARBA00022691"/>
    </source>
</evidence>
<dbReference type="SUPFAM" id="SSF102114">
    <property type="entry name" value="Radical SAM enzymes"/>
    <property type="match status" value="1"/>
</dbReference>
<keyword evidence="5 8" id="KW-0560">Oxidoreductase</keyword>
<dbReference type="PIRSF" id="PIRSF037420">
    <property type="entry name" value="PQQ_syn_pqqE"/>
    <property type="match status" value="1"/>
</dbReference>
<name>A0A1N7MLL6_9PROT</name>
<keyword evidence="7 8" id="KW-0411">Iron-sulfur</keyword>
<accession>A0A1N7MLL6</accession>
<feature type="binding site" evidence="8">
    <location>
        <position position="38"/>
    </location>
    <ligand>
        <name>[4Fe-4S] cluster</name>
        <dbReference type="ChEBI" id="CHEBI:49883"/>
        <note>4Fe-4S-S-AdoMet</note>
    </ligand>
</feature>
<dbReference type="SFLD" id="SFLDF00280">
    <property type="entry name" value="coenzyme_PQQ_synthesis_protein"/>
    <property type="match status" value="1"/>
</dbReference>
<evidence type="ECO:0000313" key="10">
    <source>
        <dbReference type="EMBL" id="SIS86987.1"/>
    </source>
</evidence>
<dbReference type="EC" id="1.21.98.4" evidence="8"/>
<reference evidence="10 11" key="1">
    <citation type="submission" date="2017-01" db="EMBL/GenBank/DDBJ databases">
        <authorList>
            <person name="Mah S.A."/>
            <person name="Swanson W.J."/>
            <person name="Moy G.W."/>
            <person name="Vacquier V.D."/>
        </authorList>
    </citation>
    <scope>NUCLEOTIDE SEQUENCE [LARGE SCALE GENOMIC DNA]</scope>
    <source>
        <strain evidence="10 11">DSM 11589</strain>
    </source>
</reference>
<dbReference type="PANTHER" id="PTHR11228">
    <property type="entry name" value="RADICAL SAM DOMAIN PROTEIN"/>
    <property type="match status" value="1"/>
</dbReference>
<dbReference type="OrthoDB" id="9792276at2"/>
<dbReference type="Gene3D" id="3.20.20.70">
    <property type="entry name" value="Aldolase class I"/>
    <property type="match status" value="1"/>
</dbReference>
<comment type="similarity">
    <text evidence="8">Belongs to the radical SAM superfamily. PqqE family.</text>
</comment>
<dbReference type="EMBL" id="FTOA01000004">
    <property type="protein sequence ID" value="SIS86987.1"/>
    <property type="molecule type" value="Genomic_DNA"/>
</dbReference>
<dbReference type="NCBIfam" id="TIGR02109">
    <property type="entry name" value="PQQ_syn_pqqE"/>
    <property type="match status" value="1"/>
</dbReference>
<dbReference type="STRING" id="80876.SAMN05421779_104209"/>
<feature type="binding site" evidence="8">
    <location>
        <position position="31"/>
    </location>
    <ligand>
        <name>[4Fe-4S] cluster</name>
        <dbReference type="ChEBI" id="CHEBI:49883"/>
        <note>4Fe-4S-S-AdoMet</note>
    </ligand>
</feature>
<dbReference type="AlphaFoldDB" id="A0A1N7MLL6"/>
<feature type="binding site" evidence="8">
    <location>
        <position position="35"/>
    </location>
    <ligand>
        <name>[4Fe-4S] cluster</name>
        <dbReference type="ChEBI" id="CHEBI:49883"/>
        <note>4Fe-4S-S-AdoMet</note>
    </ligand>
</feature>
<dbReference type="Proteomes" id="UP000185678">
    <property type="component" value="Unassembled WGS sequence"/>
</dbReference>
<dbReference type="InterPro" id="IPR000385">
    <property type="entry name" value="MoaA_NifB_PqqE_Fe-S-bd_CS"/>
</dbReference>
<dbReference type="SFLD" id="SFLDG01067">
    <property type="entry name" value="SPASM/twitch_domain_containing"/>
    <property type="match status" value="1"/>
</dbReference>
<evidence type="ECO:0000256" key="4">
    <source>
        <dbReference type="ARBA" id="ARBA00022905"/>
    </source>
</evidence>
<dbReference type="HAMAP" id="MF_00660">
    <property type="entry name" value="PqqE"/>
    <property type="match status" value="1"/>
</dbReference>
<comment type="function">
    <text evidence="8">Catalyzes the cross-linking of a glutamate residue and a tyrosine residue in the PqqA protein as part of the biosynthesis of pyrroloquinoline quinone (PQQ).</text>
</comment>
<sequence length="378" mass="40914">MNAVPGSPPVEAAAVAIEPPLAMLCELTHRCPLRCSYCSNPVALEGASHELSTAEWQDLLSQAARLGVLQVHFSGGEPTARRDLPVLVRHAVEQGLYTNLITSGVLVDQAMADRLAEAGLEHAQIGFPDITEEGSTLITAFKGGLARKYAAAAALKQAGVALTMNAVITRHNVERLPQMFEVAQQIGARRIEVANVQYYGWGLLNRAALMPSPQQLAWMTGVVTEARARLKGQLAIDYVIPDYYAKRPKACLGGWGRQFLNVTPSGTILPCHAAETLKNLSFDSIRDRSLADIWLHGSAFAAYRGDAWMPKGCRSCEHKETDWGGCRCQALALAGKADAMDPTCEQSPLHASVRAMAEQEAAANINTMTYRTFTDTAR</sequence>
<evidence type="ECO:0000256" key="1">
    <source>
        <dbReference type="ARBA" id="ARBA00022485"/>
    </source>
</evidence>
<comment type="catalytic activity">
    <reaction evidence="8">
        <text>[PQQ precursor protein] + S-adenosyl-L-methionine = E-Y cross-linked-[PQQ precursor protein] + 5'-deoxyadenosine + L-methionine + H(+)</text>
        <dbReference type="Rhea" id="RHEA:56836"/>
        <dbReference type="Rhea" id="RHEA-COMP:14800"/>
        <dbReference type="Rhea" id="RHEA-COMP:14801"/>
        <dbReference type="ChEBI" id="CHEBI:15378"/>
        <dbReference type="ChEBI" id="CHEBI:17319"/>
        <dbReference type="ChEBI" id="CHEBI:57844"/>
        <dbReference type="ChEBI" id="CHEBI:59789"/>
        <dbReference type="ChEBI" id="CHEBI:141026"/>
        <dbReference type="ChEBI" id="CHEBI:141027"/>
        <dbReference type="EC" id="1.21.98.4"/>
    </reaction>
</comment>
<feature type="domain" description="Radical SAM core" evidence="9">
    <location>
        <begin position="17"/>
        <end position="233"/>
    </location>
</feature>
<evidence type="ECO:0000256" key="6">
    <source>
        <dbReference type="ARBA" id="ARBA00023004"/>
    </source>
</evidence>
<dbReference type="SFLD" id="SFLDG01386">
    <property type="entry name" value="main_SPASM_domain-containing"/>
    <property type="match status" value="1"/>
</dbReference>
<keyword evidence="6 8" id="KW-0408">Iron</keyword>
<dbReference type="InterPro" id="IPR058240">
    <property type="entry name" value="rSAM_sf"/>
</dbReference>
<dbReference type="GO" id="GO:0005506">
    <property type="term" value="F:iron ion binding"/>
    <property type="evidence" value="ECO:0007669"/>
    <property type="project" value="UniProtKB-UniRule"/>
</dbReference>
<dbReference type="Pfam" id="PF13186">
    <property type="entry name" value="SPASM"/>
    <property type="match status" value="1"/>
</dbReference>
<dbReference type="GO" id="GO:0016491">
    <property type="term" value="F:oxidoreductase activity"/>
    <property type="evidence" value="ECO:0007669"/>
    <property type="project" value="UniProtKB-KW"/>
</dbReference>
<dbReference type="CDD" id="cd21119">
    <property type="entry name" value="SPASM_PqqE"/>
    <property type="match status" value="1"/>
</dbReference>
<dbReference type="InterPro" id="IPR050377">
    <property type="entry name" value="Radical_SAM_PqqE_MftC-like"/>
</dbReference>
<dbReference type="CDD" id="cd01335">
    <property type="entry name" value="Radical_SAM"/>
    <property type="match status" value="1"/>
</dbReference>
<evidence type="ECO:0000256" key="3">
    <source>
        <dbReference type="ARBA" id="ARBA00022723"/>
    </source>
</evidence>
<organism evidence="10 11">
    <name type="scientific">Insolitispirillum peregrinum</name>
    <dbReference type="NCBI Taxonomy" id="80876"/>
    <lineage>
        <taxon>Bacteria</taxon>
        <taxon>Pseudomonadati</taxon>
        <taxon>Pseudomonadota</taxon>
        <taxon>Alphaproteobacteria</taxon>
        <taxon>Rhodospirillales</taxon>
        <taxon>Novispirillaceae</taxon>
        <taxon>Insolitispirillum</taxon>
    </lineage>
</organism>
<dbReference type="UniPathway" id="UPA00539"/>
<dbReference type="PROSITE" id="PS51918">
    <property type="entry name" value="RADICAL_SAM"/>
    <property type="match status" value="1"/>
</dbReference>
<dbReference type="NCBIfam" id="TIGR04085">
    <property type="entry name" value="rSAM_more_4Fe4S"/>
    <property type="match status" value="1"/>
</dbReference>
<dbReference type="InterPro" id="IPR007197">
    <property type="entry name" value="rSAM"/>
</dbReference>
<dbReference type="PANTHER" id="PTHR11228:SF7">
    <property type="entry name" value="PQQA PEPTIDE CYCLASE"/>
    <property type="match status" value="1"/>
</dbReference>
<gene>
    <name evidence="8" type="primary">pqqE</name>
    <name evidence="10" type="ORF">SAMN05421779_104209</name>
</gene>
<keyword evidence="11" id="KW-1185">Reference proteome</keyword>
<dbReference type="InterPro" id="IPR023885">
    <property type="entry name" value="4Fe4S-binding_SPASM_dom"/>
</dbReference>
<evidence type="ECO:0000256" key="5">
    <source>
        <dbReference type="ARBA" id="ARBA00023002"/>
    </source>
</evidence>
<evidence type="ECO:0000259" key="9">
    <source>
        <dbReference type="PROSITE" id="PS51918"/>
    </source>
</evidence>
<comment type="pathway">
    <text evidence="8">Cofactor biosynthesis; pyrroloquinoline quinone biosynthesis.</text>
</comment>
<dbReference type="GO" id="GO:1904047">
    <property type="term" value="F:S-adenosyl-L-methionine binding"/>
    <property type="evidence" value="ECO:0007669"/>
    <property type="project" value="UniProtKB-UniRule"/>
</dbReference>
<dbReference type="GO" id="GO:0009975">
    <property type="term" value="F:cyclase activity"/>
    <property type="evidence" value="ECO:0007669"/>
    <property type="project" value="UniProtKB-UniRule"/>
</dbReference>